<keyword evidence="1" id="KW-1133">Transmembrane helix</keyword>
<accession>A0A285P770</accession>
<evidence type="ECO:0000256" key="1">
    <source>
        <dbReference type="SAM" id="Phobius"/>
    </source>
</evidence>
<dbReference type="AlphaFoldDB" id="A0A285P770"/>
<organism evidence="3 4">
    <name type="scientific">Terribacillus aidingensis</name>
    <dbReference type="NCBI Taxonomy" id="586416"/>
    <lineage>
        <taxon>Bacteria</taxon>
        <taxon>Bacillati</taxon>
        <taxon>Bacillota</taxon>
        <taxon>Bacilli</taxon>
        <taxon>Bacillales</taxon>
        <taxon>Bacillaceae</taxon>
        <taxon>Terribacillus</taxon>
    </lineage>
</organism>
<dbReference type="Pfam" id="PF20047">
    <property type="entry name" value="DUF6449"/>
    <property type="match status" value="1"/>
</dbReference>
<keyword evidence="4" id="KW-1185">Reference proteome</keyword>
<gene>
    <name evidence="3" type="ORF">SAMN05421503_3153</name>
</gene>
<proteinExistence type="predicted"/>
<keyword evidence="1" id="KW-0472">Membrane</keyword>
<evidence type="ECO:0000313" key="3">
    <source>
        <dbReference type="EMBL" id="SNZ17117.1"/>
    </source>
</evidence>
<feature type="transmembrane region" description="Helical" evidence="1">
    <location>
        <begin position="144"/>
        <end position="165"/>
    </location>
</feature>
<evidence type="ECO:0000313" key="4">
    <source>
        <dbReference type="Proteomes" id="UP000219356"/>
    </source>
</evidence>
<dbReference type="EMBL" id="OBEK01000005">
    <property type="protein sequence ID" value="SNZ17117.1"/>
    <property type="molecule type" value="Genomic_DNA"/>
</dbReference>
<protein>
    <submittedName>
        <fullName evidence="3">ABC-2 type transport system permease protein</fullName>
    </submittedName>
</protein>
<keyword evidence="1" id="KW-0812">Transmembrane</keyword>
<sequence length="643" mass="74168">MPLKTSSIKKQIILYDLRQVGWVSVLYFLALFLIVPLQLIIQYSNPKARQFMEKGSLFLYTPEFQWILSITVPVLMGVLLFRYLHSKQDSDFIHSLPVRRSALYHQHLAAGAVLIIVPVAINALILLGLNSLTGIGGYFTITHLLSWIGIMLFLNLFMFLATVFTAMITGMLSMHLVLTYIFVLLPAGFMLLLIFNIRTIFAGFPVEYYLDISLAKYSPISYFWFFRGDMKLSWIVLSVYIAVGILLYIAANWLYIHRSLEATSQAVVYSFMRPLFRYGVMFCSMMAGGLFFYTMSFSFGWVVTGYIAGSLAGFVIAESILRKTWKVFNNFKAYLFFVAFLVIVFGTMYFVKGTYVNNIPNVSEVERVYFGDSYGYEDSDWFTLGTKPLYFTDKHDIGLVQQLQKRIIDLGDVQYESQLEDTYPLFIAYELKNGDKVTRYYTYSLEDPEILRLQKEIESSANYKHANSPVFNLKPEEVYKIDVESNAIKKSSSSVTDRETILTLIDAIKKDIEASEPRVNTEAVPLYKLELFTSEHNDYLLAEFDDTYKNTINVLKDIGIYEDLELIPENVNNIQLESYFLDQEVMIDDKDEIQHILDHLVYYSHKDNAFYVTAQLNKGQNLNDQLSIEYDDLPQSIKNQLEE</sequence>
<evidence type="ECO:0000259" key="2">
    <source>
        <dbReference type="Pfam" id="PF20047"/>
    </source>
</evidence>
<feature type="transmembrane region" description="Helical" evidence="1">
    <location>
        <begin position="299"/>
        <end position="321"/>
    </location>
</feature>
<feature type="domain" description="DUF6449" evidence="2">
    <location>
        <begin position="429"/>
        <end position="547"/>
    </location>
</feature>
<feature type="transmembrane region" description="Helical" evidence="1">
    <location>
        <begin position="232"/>
        <end position="255"/>
    </location>
</feature>
<feature type="transmembrane region" description="Helical" evidence="1">
    <location>
        <begin position="64"/>
        <end position="84"/>
    </location>
</feature>
<feature type="transmembrane region" description="Helical" evidence="1">
    <location>
        <begin position="177"/>
        <end position="201"/>
    </location>
</feature>
<feature type="transmembrane region" description="Helical" evidence="1">
    <location>
        <begin position="108"/>
        <end position="132"/>
    </location>
</feature>
<dbReference type="Proteomes" id="UP000219356">
    <property type="component" value="Unassembled WGS sequence"/>
</dbReference>
<feature type="transmembrane region" description="Helical" evidence="1">
    <location>
        <begin position="20"/>
        <end position="44"/>
    </location>
</feature>
<name>A0A285P770_9BACI</name>
<feature type="transmembrane region" description="Helical" evidence="1">
    <location>
        <begin position="275"/>
        <end position="293"/>
    </location>
</feature>
<feature type="transmembrane region" description="Helical" evidence="1">
    <location>
        <begin position="333"/>
        <end position="351"/>
    </location>
</feature>
<dbReference type="OrthoDB" id="1706490at2"/>
<dbReference type="RefSeq" id="WP_097043345.1">
    <property type="nucleotide sequence ID" value="NZ_OBEK01000005.1"/>
</dbReference>
<reference evidence="4" key="1">
    <citation type="submission" date="2017-09" db="EMBL/GenBank/DDBJ databases">
        <authorList>
            <person name="Varghese N."/>
            <person name="Submissions S."/>
        </authorList>
    </citation>
    <scope>NUCLEOTIDE SEQUENCE [LARGE SCALE GENOMIC DNA]</scope>
    <source>
        <strain evidence="4">CGMCC 1.8913</strain>
    </source>
</reference>
<dbReference type="InterPro" id="IPR045611">
    <property type="entry name" value="DUF6449"/>
</dbReference>